<reference evidence="1 2" key="1">
    <citation type="journal article" date="2014" name="BMC Genomics">
        <title>Genomic comparison of sporeforming bacilli isolated from milk.</title>
        <authorList>
            <person name="Moreno Switt A.I."/>
            <person name="Andrus A.D."/>
            <person name="Ranieri M.L."/>
            <person name="Orsi R.H."/>
            <person name="Ivy R."/>
            <person name="den Bakker H.C."/>
            <person name="Martin N.H."/>
            <person name="Wiedmann M."/>
            <person name="Boor K.J."/>
        </authorList>
    </citation>
    <scope>NUCLEOTIDE SEQUENCE [LARGE SCALE GENOMIC DNA]</scope>
    <source>
        <strain evidence="1 2">FSL R5-213</strain>
    </source>
</reference>
<sequence length="252" mass="29843">MPFIILLERKFFNIKMHSYYFLNEIVSTGKLTDIEGFTHSLVPKKQLQQFETLYIDLTKSEQELFENLHRTNRKQIKKAEGYHFQIEVLEEPSIMDIKAFQKFYNLFSAFVNTYSCNSFHVNTMNKLKDKNALVITKVLNEANEVLCYRVYISDDNIAFCLYSASHFRMKEKTEEKRLLSEANRYLIWRNILYFKSRNHTIFDMGGLTKNPNIRSFKMEFGGEIAHVYSGYEANSKIGQFILWLRAKKIKKG</sequence>
<dbReference type="InterPro" id="IPR050644">
    <property type="entry name" value="PG_Glycine_Bridge_Synth"/>
</dbReference>
<dbReference type="InterPro" id="IPR016181">
    <property type="entry name" value="Acyl_CoA_acyltransferase"/>
</dbReference>
<proteinExistence type="predicted"/>
<dbReference type="Gene3D" id="3.40.630.30">
    <property type="match status" value="1"/>
</dbReference>
<organism evidence="1 2">
    <name type="scientific">Viridibacillus arenosi FSL R5-213</name>
    <dbReference type="NCBI Taxonomy" id="1227360"/>
    <lineage>
        <taxon>Bacteria</taxon>
        <taxon>Bacillati</taxon>
        <taxon>Bacillota</taxon>
        <taxon>Bacilli</taxon>
        <taxon>Bacillales</taxon>
        <taxon>Caryophanaceae</taxon>
        <taxon>Viridibacillus</taxon>
    </lineage>
</organism>
<dbReference type="Proteomes" id="UP000019062">
    <property type="component" value="Unassembled WGS sequence"/>
</dbReference>
<dbReference type="PANTHER" id="PTHR36174">
    <property type="entry name" value="LIPID II:GLYCINE GLYCYLTRANSFERASE"/>
    <property type="match status" value="1"/>
</dbReference>
<keyword evidence="2" id="KW-1185">Reference proteome</keyword>
<protein>
    <recommendedName>
        <fullName evidence="3">BioF2-like acetyltransferase domain-containing protein</fullName>
    </recommendedName>
</protein>
<name>W4EXH9_9BACL</name>
<dbReference type="SUPFAM" id="SSF55729">
    <property type="entry name" value="Acyl-CoA N-acyltransferases (Nat)"/>
    <property type="match status" value="1"/>
</dbReference>
<evidence type="ECO:0000313" key="1">
    <source>
        <dbReference type="EMBL" id="ETT85283.1"/>
    </source>
</evidence>
<evidence type="ECO:0000313" key="2">
    <source>
        <dbReference type="Proteomes" id="UP000019062"/>
    </source>
</evidence>
<gene>
    <name evidence="1" type="ORF">C176_11319</name>
</gene>
<evidence type="ECO:0008006" key="3">
    <source>
        <dbReference type="Google" id="ProtNLM"/>
    </source>
</evidence>
<dbReference type="AlphaFoldDB" id="W4EXH9"/>
<comment type="caution">
    <text evidence="1">The sequence shown here is derived from an EMBL/GenBank/DDBJ whole genome shotgun (WGS) entry which is preliminary data.</text>
</comment>
<dbReference type="eggNOG" id="ENOG5032V5D">
    <property type="taxonomic scope" value="Bacteria"/>
</dbReference>
<accession>W4EXH9</accession>
<dbReference type="PANTHER" id="PTHR36174:SF1">
    <property type="entry name" value="LIPID II:GLYCINE GLYCYLTRANSFERASE"/>
    <property type="match status" value="1"/>
</dbReference>
<dbReference type="EMBL" id="ASQA01000018">
    <property type="protein sequence ID" value="ETT85283.1"/>
    <property type="molecule type" value="Genomic_DNA"/>
</dbReference>